<sequence>MLFILSRSDPAWDLAFLRFSSAVHCFFPQVLRPFATEANSVCTSPHTGHSTSTGLASLLTLTRSESGTAFR</sequence>
<evidence type="ECO:0000313" key="1">
    <source>
        <dbReference type="EMBL" id="VDN62128.1"/>
    </source>
</evidence>
<gene>
    <name evidence="1" type="ORF">POT9AD_1137</name>
</gene>
<organism evidence="1">
    <name type="scientific">Ectopseudomonas oleovorans</name>
    <name type="common">Pseudomonas oleovorans</name>
    <dbReference type="NCBI Taxonomy" id="301"/>
    <lineage>
        <taxon>Bacteria</taxon>
        <taxon>Pseudomonadati</taxon>
        <taxon>Pseudomonadota</taxon>
        <taxon>Gammaproteobacteria</taxon>
        <taxon>Pseudomonadales</taxon>
        <taxon>Pseudomonadaceae</taxon>
        <taxon>Ectopseudomonas</taxon>
    </lineage>
</organism>
<proteinExistence type="predicted"/>
<protein>
    <submittedName>
        <fullName evidence="1">Uncharacterized protein</fullName>
    </submittedName>
</protein>
<reference evidence="1" key="1">
    <citation type="submission" date="2018-11" db="EMBL/GenBank/DDBJ databases">
        <authorList>
            <consortium name="Genoscope - CEA"/>
            <person name="William W."/>
        </authorList>
    </citation>
    <scope>NUCLEOTIDE SEQUENCE [LARGE SCALE GENOMIC DNA]</scope>
    <source>
        <strain evidence="1">T9AD</strain>
    </source>
</reference>
<dbReference type="AlphaFoldDB" id="A0A653B0F0"/>
<name>A0A653B0F0_ECTOL</name>
<accession>A0A653B0F0</accession>
<dbReference type="EMBL" id="LR130779">
    <property type="protein sequence ID" value="VDN62128.1"/>
    <property type="molecule type" value="Genomic_DNA"/>
</dbReference>